<keyword evidence="1" id="KW-1133">Transmembrane helix</keyword>
<feature type="transmembrane region" description="Helical" evidence="1">
    <location>
        <begin position="12"/>
        <end position="32"/>
    </location>
</feature>
<dbReference type="Pfam" id="PF07690">
    <property type="entry name" value="MFS_1"/>
    <property type="match status" value="1"/>
</dbReference>
<dbReference type="RefSeq" id="WP_210159631.1">
    <property type="nucleotide sequence ID" value="NZ_JAFCNB010000031.1"/>
</dbReference>
<evidence type="ECO:0000256" key="1">
    <source>
        <dbReference type="SAM" id="Phobius"/>
    </source>
</evidence>
<protein>
    <submittedName>
        <fullName evidence="2">MFS transporter</fullName>
    </submittedName>
</protein>
<dbReference type="EMBL" id="JAFCNB010000031">
    <property type="protein sequence ID" value="MBP2708366.1"/>
    <property type="molecule type" value="Genomic_DNA"/>
</dbReference>
<feature type="transmembrane region" description="Helical" evidence="1">
    <location>
        <begin position="136"/>
        <end position="160"/>
    </location>
</feature>
<reference evidence="2" key="1">
    <citation type="submission" date="2021-02" db="EMBL/GenBank/DDBJ databases">
        <title>Draft genome sequence of Microbispora sp. RL4-1S isolated from rice leaves in Thailand.</title>
        <authorList>
            <person name="Muangham S."/>
            <person name="Duangmal K."/>
        </authorList>
    </citation>
    <scope>NUCLEOTIDE SEQUENCE</scope>
    <source>
        <strain evidence="2">RL4-1S</strain>
    </source>
</reference>
<dbReference type="Proteomes" id="UP000674234">
    <property type="component" value="Unassembled WGS sequence"/>
</dbReference>
<dbReference type="InterPro" id="IPR011701">
    <property type="entry name" value="MFS"/>
</dbReference>
<feature type="transmembrane region" description="Helical" evidence="1">
    <location>
        <begin position="76"/>
        <end position="95"/>
    </location>
</feature>
<comment type="caution">
    <text evidence="2">The sequence shown here is derived from an EMBL/GenBank/DDBJ whole genome shotgun (WGS) entry which is preliminary data.</text>
</comment>
<dbReference type="GO" id="GO:0022857">
    <property type="term" value="F:transmembrane transporter activity"/>
    <property type="evidence" value="ECO:0007669"/>
    <property type="project" value="InterPro"/>
</dbReference>
<feature type="transmembrane region" description="Helical" evidence="1">
    <location>
        <begin position="294"/>
        <end position="319"/>
    </location>
</feature>
<feature type="transmembrane region" description="Helical" evidence="1">
    <location>
        <begin position="101"/>
        <end position="124"/>
    </location>
</feature>
<evidence type="ECO:0000313" key="3">
    <source>
        <dbReference type="Proteomes" id="UP000674234"/>
    </source>
</evidence>
<keyword evidence="3" id="KW-1185">Reference proteome</keyword>
<dbReference type="AlphaFoldDB" id="A0A940WW43"/>
<feature type="transmembrane region" description="Helical" evidence="1">
    <location>
        <begin position="271"/>
        <end position="288"/>
    </location>
</feature>
<feature type="transmembrane region" description="Helical" evidence="1">
    <location>
        <begin position="239"/>
        <end position="259"/>
    </location>
</feature>
<name>A0A940WW43_9ACTN</name>
<dbReference type="SUPFAM" id="SSF103473">
    <property type="entry name" value="MFS general substrate transporter"/>
    <property type="match status" value="1"/>
</dbReference>
<feature type="transmembrane region" description="Helical" evidence="1">
    <location>
        <begin position="44"/>
        <end position="64"/>
    </location>
</feature>
<dbReference type="PANTHER" id="PTHR23542:SF1">
    <property type="entry name" value="MAJOR FACILITATOR SUPERFAMILY (MFS) PROFILE DOMAIN-CONTAINING PROTEIN"/>
    <property type="match status" value="1"/>
</dbReference>
<feature type="transmembrane region" description="Helical" evidence="1">
    <location>
        <begin position="166"/>
        <end position="187"/>
    </location>
</feature>
<feature type="transmembrane region" description="Helical" evidence="1">
    <location>
        <begin position="331"/>
        <end position="353"/>
    </location>
</feature>
<proteinExistence type="predicted"/>
<gene>
    <name evidence="2" type="ORF">JOL79_31765</name>
</gene>
<dbReference type="PANTHER" id="PTHR23542">
    <property type="match status" value="1"/>
</dbReference>
<sequence length="407" mass="41559">MTYFGLLRRPSVIRALGGSLVGRLPTAMAALAMTLTLRAQGMDFRFAGLATGVLAVSGAIGGPLLGRMVDRWGQTYILIVSALLSCLGLVLIALVPWSEPLVLAGAVICGAATPPLEPCLRTLWPRLVGQENVQRAYALDAAAQELVFIGGPLIVAAAVAVAPPEAALILAAVLCAAGVLTMATSRASREWRGEPGARDWLGPLRSRALVLLFLGLAGAGTAVGGLNIIAVGYAERHAVPGGAGTLLALSALGALAGAIAHGRRPWPWTPTAQAVLFGAGLTVTYLLVASTAPVWIMMPICLSTGLFLSPLLVVAFTMVDAFAPAGTVTEAFAWIITLFTTGTATGSAIAGVVMETVGIGAAAASTALVALLGTVILALCHRLPESRRLATPATGTPDERRTPAENG</sequence>
<feature type="transmembrane region" description="Helical" evidence="1">
    <location>
        <begin position="208"/>
        <end position="233"/>
    </location>
</feature>
<accession>A0A940WW43</accession>
<evidence type="ECO:0000313" key="2">
    <source>
        <dbReference type="EMBL" id="MBP2708366.1"/>
    </source>
</evidence>
<dbReference type="Gene3D" id="1.20.1250.20">
    <property type="entry name" value="MFS general substrate transporter like domains"/>
    <property type="match status" value="1"/>
</dbReference>
<keyword evidence="1" id="KW-0472">Membrane</keyword>
<feature type="transmembrane region" description="Helical" evidence="1">
    <location>
        <begin position="359"/>
        <end position="380"/>
    </location>
</feature>
<organism evidence="2 3">
    <name type="scientific">Microbispora oryzae</name>
    <dbReference type="NCBI Taxonomy" id="2806554"/>
    <lineage>
        <taxon>Bacteria</taxon>
        <taxon>Bacillati</taxon>
        <taxon>Actinomycetota</taxon>
        <taxon>Actinomycetes</taxon>
        <taxon>Streptosporangiales</taxon>
        <taxon>Streptosporangiaceae</taxon>
        <taxon>Microbispora</taxon>
    </lineage>
</organism>
<keyword evidence="1" id="KW-0812">Transmembrane</keyword>
<dbReference type="InterPro" id="IPR036259">
    <property type="entry name" value="MFS_trans_sf"/>
</dbReference>